<evidence type="ECO:0000256" key="2">
    <source>
        <dbReference type="ARBA" id="ARBA00023125"/>
    </source>
</evidence>
<dbReference type="GO" id="GO:0003700">
    <property type="term" value="F:DNA-binding transcription factor activity"/>
    <property type="evidence" value="ECO:0007669"/>
    <property type="project" value="TreeGrafter"/>
</dbReference>
<name>A0A7Y9ICT1_9ACTN</name>
<keyword evidence="7" id="KW-1185">Reference proteome</keyword>
<feature type="domain" description="HTH tetR-type" evidence="5">
    <location>
        <begin position="8"/>
        <end position="68"/>
    </location>
</feature>
<dbReference type="PANTHER" id="PTHR30055:SF148">
    <property type="entry name" value="TETR-FAMILY TRANSCRIPTIONAL REGULATOR"/>
    <property type="match status" value="1"/>
</dbReference>
<dbReference type="InterPro" id="IPR036271">
    <property type="entry name" value="Tet_transcr_reg_TetR-rel_C_sf"/>
</dbReference>
<feature type="DNA-binding region" description="H-T-H motif" evidence="4">
    <location>
        <begin position="31"/>
        <end position="50"/>
    </location>
</feature>
<dbReference type="InterPro" id="IPR001647">
    <property type="entry name" value="HTH_TetR"/>
</dbReference>
<gene>
    <name evidence="6" type="ORF">BKA15_005555</name>
</gene>
<dbReference type="PROSITE" id="PS50977">
    <property type="entry name" value="HTH_TETR_2"/>
    <property type="match status" value="1"/>
</dbReference>
<accession>A0A7Y9ICT1</accession>
<evidence type="ECO:0000259" key="5">
    <source>
        <dbReference type="PROSITE" id="PS50977"/>
    </source>
</evidence>
<evidence type="ECO:0000256" key="4">
    <source>
        <dbReference type="PROSITE-ProRule" id="PRU00335"/>
    </source>
</evidence>
<organism evidence="6 7">
    <name type="scientific">Microlunatus parietis</name>
    <dbReference type="NCBI Taxonomy" id="682979"/>
    <lineage>
        <taxon>Bacteria</taxon>
        <taxon>Bacillati</taxon>
        <taxon>Actinomycetota</taxon>
        <taxon>Actinomycetes</taxon>
        <taxon>Propionibacteriales</taxon>
        <taxon>Propionibacteriaceae</taxon>
        <taxon>Microlunatus</taxon>
    </lineage>
</organism>
<dbReference type="Pfam" id="PF00440">
    <property type="entry name" value="TetR_N"/>
    <property type="match status" value="1"/>
</dbReference>
<dbReference type="EMBL" id="JACCBU010000001">
    <property type="protein sequence ID" value="NYE74226.1"/>
    <property type="molecule type" value="Genomic_DNA"/>
</dbReference>
<dbReference type="InterPro" id="IPR050109">
    <property type="entry name" value="HTH-type_TetR-like_transc_reg"/>
</dbReference>
<keyword evidence="3" id="KW-0804">Transcription</keyword>
<comment type="caution">
    <text evidence="6">The sequence shown here is derived from an EMBL/GenBank/DDBJ whole genome shotgun (WGS) entry which is preliminary data.</text>
</comment>
<dbReference type="RefSeq" id="WP_179756379.1">
    <property type="nucleotide sequence ID" value="NZ_JACCBU010000001.1"/>
</dbReference>
<dbReference type="Pfam" id="PF16859">
    <property type="entry name" value="TetR_C_11"/>
    <property type="match status" value="1"/>
</dbReference>
<dbReference type="InterPro" id="IPR011075">
    <property type="entry name" value="TetR_C"/>
</dbReference>
<dbReference type="Gene3D" id="1.10.357.10">
    <property type="entry name" value="Tetracycline Repressor, domain 2"/>
    <property type="match status" value="1"/>
</dbReference>
<dbReference type="GO" id="GO:0000976">
    <property type="term" value="F:transcription cis-regulatory region binding"/>
    <property type="evidence" value="ECO:0007669"/>
    <property type="project" value="TreeGrafter"/>
</dbReference>
<keyword evidence="1" id="KW-0805">Transcription regulation</keyword>
<dbReference type="SUPFAM" id="SSF48498">
    <property type="entry name" value="Tetracyclin repressor-like, C-terminal domain"/>
    <property type="match status" value="1"/>
</dbReference>
<reference evidence="6 7" key="1">
    <citation type="submission" date="2020-07" db="EMBL/GenBank/DDBJ databases">
        <title>Sequencing the genomes of 1000 actinobacteria strains.</title>
        <authorList>
            <person name="Klenk H.-P."/>
        </authorList>
    </citation>
    <scope>NUCLEOTIDE SEQUENCE [LARGE SCALE GENOMIC DNA]</scope>
    <source>
        <strain evidence="6 7">DSM 22083</strain>
    </source>
</reference>
<protein>
    <submittedName>
        <fullName evidence="6">AcrR family transcriptional regulator</fullName>
    </submittedName>
</protein>
<evidence type="ECO:0000256" key="1">
    <source>
        <dbReference type="ARBA" id="ARBA00023015"/>
    </source>
</evidence>
<sequence length="197" mass="22032">MTGRPRSGAADEAILEAALESLIERGIEATTIDQVARDAGVARTTVYRRYPDKNQLLIAAIKHGHDQLPLPPAPAEPTIEDVINALAIALADPRGRRLIRRNAYSLRDHPDLERSYRAASIQAREDAILDALTRAHRAGRFPPDSDPVMIQTLLLASITFHLFNYDDQRTESEIRDYFTAVLKHLGYRNKASKGSRR</sequence>
<keyword evidence="2 4" id="KW-0238">DNA-binding</keyword>
<evidence type="ECO:0000313" key="6">
    <source>
        <dbReference type="EMBL" id="NYE74226.1"/>
    </source>
</evidence>
<evidence type="ECO:0000256" key="3">
    <source>
        <dbReference type="ARBA" id="ARBA00023163"/>
    </source>
</evidence>
<dbReference type="SUPFAM" id="SSF46689">
    <property type="entry name" value="Homeodomain-like"/>
    <property type="match status" value="1"/>
</dbReference>
<dbReference type="AlphaFoldDB" id="A0A7Y9ICT1"/>
<dbReference type="Gene3D" id="1.10.10.60">
    <property type="entry name" value="Homeodomain-like"/>
    <property type="match status" value="1"/>
</dbReference>
<dbReference type="Proteomes" id="UP000569914">
    <property type="component" value="Unassembled WGS sequence"/>
</dbReference>
<evidence type="ECO:0000313" key="7">
    <source>
        <dbReference type="Proteomes" id="UP000569914"/>
    </source>
</evidence>
<proteinExistence type="predicted"/>
<dbReference type="InterPro" id="IPR009057">
    <property type="entry name" value="Homeodomain-like_sf"/>
</dbReference>
<dbReference type="PANTHER" id="PTHR30055">
    <property type="entry name" value="HTH-TYPE TRANSCRIPTIONAL REGULATOR RUTR"/>
    <property type="match status" value="1"/>
</dbReference>
<dbReference type="PRINTS" id="PR00455">
    <property type="entry name" value="HTHTETR"/>
</dbReference>